<evidence type="ECO:0000313" key="2">
    <source>
        <dbReference type="Proteomes" id="UP000534870"/>
    </source>
</evidence>
<dbReference type="EMBL" id="JABXXP010000003">
    <property type="protein sequence ID" value="NVN09727.1"/>
    <property type="molecule type" value="Genomic_DNA"/>
</dbReference>
<gene>
    <name evidence="1" type="ORF">HUK84_00935</name>
</gene>
<proteinExistence type="predicted"/>
<protein>
    <submittedName>
        <fullName evidence="1">Uncharacterized protein</fullName>
    </submittedName>
</protein>
<evidence type="ECO:0000313" key="1">
    <source>
        <dbReference type="EMBL" id="NVN09727.1"/>
    </source>
</evidence>
<organism evidence="1 2">
    <name type="scientific">Nguyenibacter vanlangensis</name>
    <dbReference type="NCBI Taxonomy" id="1216886"/>
    <lineage>
        <taxon>Bacteria</taxon>
        <taxon>Pseudomonadati</taxon>
        <taxon>Pseudomonadota</taxon>
        <taxon>Alphaproteobacteria</taxon>
        <taxon>Acetobacterales</taxon>
        <taxon>Acetobacteraceae</taxon>
        <taxon>Nguyenibacter</taxon>
    </lineage>
</organism>
<name>A0A7Y7M488_9PROT</name>
<dbReference type="AlphaFoldDB" id="A0A7Y7M488"/>
<comment type="caution">
    <text evidence="1">The sequence shown here is derived from an EMBL/GenBank/DDBJ whole genome shotgun (WGS) entry which is preliminary data.</text>
</comment>
<accession>A0A7Y7M488</accession>
<sequence>MLVEGQILGKNRRFLPFYGGDPCDFGKVRTRWPYTASPAMESAENCRLWVAGWAISPGISPRRYAWIWAKENPAGAGLFVIRISFAAHRALEAPLVSTA</sequence>
<dbReference type="Proteomes" id="UP000534870">
    <property type="component" value="Unassembled WGS sequence"/>
</dbReference>
<reference evidence="1 2" key="1">
    <citation type="submission" date="2020-06" db="EMBL/GenBank/DDBJ databases">
        <title>Description of novel acetic acid bacteria.</title>
        <authorList>
            <person name="Sombolestani A."/>
        </authorList>
    </citation>
    <scope>NUCLEOTIDE SEQUENCE [LARGE SCALE GENOMIC DNA]</scope>
    <source>
        <strain evidence="1 2">LMG 31431</strain>
    </source>
</reference>